<evidence type="ECO:0000313" key="2">
    <source>
        <dbReference type="Proteomes" id="UP000701853"/>
    </source>
</evidence>
<dbReference type="Proteomes" id="UP000701853">
    <property type="component" value="Chromosome 5"/>
</dbReference>
<sequence>MIVSIPLPLTPQIDKLTWSREYSRVYSMRSGYKVLVEESQSVDEVVTFIRGYRQEYRYLTSILKHPNLSTMVRWARPPPSWVKMDFDACYLISNQKAASGIIIQNKMGQIMGSCFRIHNLFSLVFMVEAVAVLDGNTVAHVMTAEGLKSIEDRFWVEDVPLGVTDLAASDRYFIERP</sequence>
<comment type="caution">
    <text evidence="1">The sequence shown here is derived from an EMBL/GenBank/DDBJ whole genome shotgun (WGS) entry which is preliminary data.</text>
</comment>
<dbReference type="EMBL" id="JAHUZN010000005">
    <property type="protein sequence ID" value="KAG8493393.1"/>
    <property type="molecule type" value="Genomic_DNA"/>
</dbReference>
<accession>A0A8J5Z3D1</accession>
<reference evidence="1 2" key="1">
    <citation type="journal article" date="2021" name="bioRxiv">
        <title>The Gossypium anomalum genome as a resource for cotton improvement and evolutionary analysis of hybrid incompatibility.</title>
        <authorList>
            <person name="Grover C.E."/>
            <person name="Yuan D."/>
            <person name="Arick M.A."/>
            <person name="Miller E.R."/>
            <person name="Hu G."/>
            <person name="Peterson D.G."/>
            <person name="Wendel J.F."/>
            <person name="Udall J.A."/>
        </authorList>
    </citation>
    <scope>NUCLEOTIDE SEQUENCE [LARGE SCALE GENOMIC DNA]</scope>
    <source>
        <strain evidence="1">JFW-Udall</strain>
        <tissue evidence="1">Leaf</tissue>
    </source>
</reference>
<name>A0A8J5Z3D1_9ROSI</name>
<proteinExistence type="predicted"/>
<protein>
    <submittedName>
        <fullName evidence="1">Uncharacterized protein</fullName>
    </submittedName>
</protein>
<dbReference type="PANTHER" id="PTHR47074">
    <property type="entry name" value="BNAC02G40300D PROTEIN"/>
    <property type="match status" value="1"/>
</dbReference>
<dbReference type="OrthoDB" id="957313at2759"/>
<dbReference type="AlphaFoldDB" id="A0A8J5Z3D1"/>
<keyword evidence="2" id="KW-1185">Reference proteome</keyword>
<gene>
    <name evidence="1" type="ORF">CXB51_010826</name>
</gene>
<evidence type="ECO:0000313" key="1">
    <source>
        <dbReference type="EMBL" id="KAG8493393.1"/>
    </source>
</evidence>
<dbReference type="InterPro" id="IPR052929">
    <property type="entry name" value="RNase_H-like_EbsB-rel"/>
</dbReference>
<dbReference type="PANTHER" id="PTHR47074:SF61">
    <property type="entry name" value="RNASE H TYPE-1 DOMAIN-CONTAINING PROTEIN"/>
    <property type="match status" value="1"/>
</dbReference>
<organism evidence="1 2">
    <name type="scientific">Gossypium anomalum</name>
    <dbReference type="NCBI Taxonomy" id="47600"/>
    <lineage>
        <taxon>Eukaryota</taxon>
        <taxon>Viridiplantae</taxon>
        <taxon>Streptophyta</taxon>
        <taxon>Embryophyta</taxon>
        <taxon>Tracheophyta</taxon>
        <taxon>Spermatophyta</taxon>
        <taxon>Magnoliopsida</taxon>
        <taxon>eudicotyledons</taxon>
        <taxon>Gunneridae</taxon>
        <taxon>Pentapetalae</taxon>
        <taxon>rosids</taxon>
        <taxon>malvids</taxon>
        <taxon>Malvales</taxon>
        <taxon>Malvaceae</taxon>
        <taxon>Malvoideae</taxon>
        <taxon>Gossypium</taxon>
    </lineage>
</organism>